<dbReference type="Proteomes" id="UP001223978">
    <property type="component" value="Unassembled WGS sequence"/>
</dbReference>
<keyword evidence="4" id="KW-1185">Reference proteome</keyword>
<reference evidence="3 4" key="1">
    <citation type="submission" date="2023-05" db="EMBL/GenBank/DDBJ databases">
        <title>Draft genome sequence of Streptomyces sp. B-S-A6 isolated from a cave soil in Thailand.</title>
        <authorList>
            <person name="Chamroensaksri N."/>
            <person name="Muangham S."/>
        </authorList>
    </citation>
    <scope>NUCLEOTIDE SEQUENCE [LARGE SCALE GENOMIC DNA]</scope>
    <source>
        <strain evidence="3 4">B-S-A6</strain>
    </source>
</reference>
<dbReference type="RefSeq" id="WP_282542092.1">
    <property type="nucleotide sequence ID" value="NZ_JASCIQ010000008.1"/>
</dbReference>
<keyword evidence="2" id="KW-0812">Transmembrane</keyword>
<organism evidence="3 4">
    <name type="scientific">Streptomyces cavernicola</name>
    <dbReference type="NCBI Taxonomy" id="3043613"/>
    <lineage>
        <taxon>Bacteria</taxon>
        <taxon>Bacillati</taxon>
        <taxon>Actinomycetota</taxon>
        <taxon>Actinomycetes</taxon>
        <taxon>Kitasatosporales</taxon>
        <taxon>Streptomycetaceae</taxon>
        <taxon>Streptomyces</taxon>
    </lineage>
</organism>
<feature type="compositionally biased region" description="Basic and acidic residues" evidence="1">
    <location>
        <begin position="45"/>
        <end position="87"/>
    </location>
</feature>
<proteinExistence type="predicted"/>
<evidence type="ECO:0000256" key="2">
    <source>
        <dbReference type="SAM" id="Phobius"/>
    </source>
</evidence>
<sequence>MITATSELLDLAASSGAVGRIAAFIGGIVVVGGLLGAFWLGNRVKDREPHRPRPEEQPKLPDSGPVREIREMREADEMPVAKEESERLMPYALHATNSKRAKDQKPRRWTPGMSGSFGSGGLR</sequence>
<accession>A0ABT6S8C9</accession>
<dbReference type="Pfam" id="PF20087">
    <property type="entry name" value="DUF6479"/>
    <property type="match status" value="1"/>
</dbReference>
<keyword evidence="2" id="KW-1133">Transmembrane helix</keyword>
<dbReference type="InterPro" id="IPR045513">
    <property type="entry name" value="DUF6479"/>
</dbReference>
<evidence type="ECO:0000313" key="3">
    <source>
        <dbReference type="EMBL" id="MDI3404139.1"/>
    </source>
</evidence>
<comment type="caution">
    <text evidence="3">The sequence shown here is derived from an EMBL/GenBank/DDBJ whole genome shotgun (WGS) entry which is preliminary data.</text>
</comment>
<gene>
    <name evidence="3" type="ORF">QIS96_09920</name>
</gene>
<dbReference type="EMBL" id="JASCIQ010000008">
    <property type="protein sequence ID" value="MDI3404139.1"/>
    <property type="molecule type" value="Genomic_DNA"/>
</dbReference>
<feature type="region of interest" description="Disordered" evidence="1">
    <location>
        <begin position="45"/>
        <end position="123"/>
    </location>
</feature>
<evidence type="ECO:0000256" key="1">
    <source>
        <dbReference type="SAM" id="MobiDB-lite"/>
    </source>
</evidence>
<name>A0ABT6S8C9_9ACTN</name>
<protein>
    <submittedName>
        <fullName evidence="3">DUF6479 family protein</fullName>
    </submittedName>
</protein>
<evidence type="ECO:0000313" key="4">
    <source>
        <dbReference type="Proteomes" id="UP001223978"/>
    </source>
</evidence>
<feature type="transmembrane region" description="Helical" evidence="2">
    <location>
        <begin position="20"/>
        <end position="41"/>
    </location>
</feature>
<keyword evidence="2" id="KW-0472">Membrane</keyword>